<dbReference type="InParanoid" id="A0A0C3AW22"/>
<dbReference type="PANTHER" id="PTHR31806">
    <property type="entry name" value="PURINE-CYTOSINE PERMEASE FCY2-RELATED"/>
    <property type="match status" value="1"/>
</dbReference>
<feature type="transmembrane region" description="Helical" evidence="9">
    <location>
        <begin position="92"/>
        <end position="116"/>
    </location>
</feature>
<comment type="subcellular location">
    <subcellularLocation>
        <location evidence="1">Membrane</location>
        <topology evidence="1">Multi-pass membrane protein</topology>
    </subcellularLocation>
</comment>
<dbReference type="Pfam" id="PF02133">
    <property type="entry name" value="Transp_cyt_pur"/>
    <property type="match status" value="1"/>
</dbReference>
<evidence type="ECO:0000256" key="2">
    <source>
        <dbReference type="ARBA" id="ARBA00008974"/>
    </source>
</evidence>
<keyword evidence="5 9" id="KW-1133">Transmembrane helix</keyword>
<evidence type="ECO:0000256" key="4">
    <source>
        <dbReference type="ARBA" id="ARBA00022692"/>
    </source>
</evidence>
<dbReference type="EMBL" id="KN833018">
    <property type="protein sequence ID" value="KIM78208.1"/>
    <property type="molecule type" value="Genomic_DNA"/>
</dbReference>
<feature type="transmembrane region" description="Helical" evidence="9">
    <location>
        <begin position="276"/>
        <end position="298"/>
    </location>
</feature>
<keyword evidence="6 7" id="KW-0472">Membrane</keyword>
<reference evidence="10 11" key="1">
    <citation type="submission" date="2014-04" db="EMBL/GenBank/DDBJ databases">
        <authorList>
            <consortium name="DOE Joint Genome Institute"/>
            <person name="Kuo A."/>
            <person name="Tarkka M."/>
            <person name="Buscot F."/>
            <person name="Kohler A."/>
            <person name="Nagy L.G."/>
            <person name="Floudas D."/>
            <person name="Copeland A."/>
            <person name="Barry K.W."/>
            <person name="Cichocki N."/>
            <person name="Veneault-Fourrey C."/>
            <person name="LaButti K."/>
            <person name="Lindquist E.A."/>
            <person name="Lipzen A."/>
            <person name="Lundell T."/>
            <person name="Morin E."/>
            <person name="Murat C."/>
            <person name="Sun H."/>
            <person name="Tunlid A."/>
            <person name="Henrissat B."/>
            <person name="Grigoriev I.V."/>
            <person name="Hibbett D.S."/>
            <person name="Martin F."/>
            <person name="Nordberg H.P."/>
            <person name="Cantor M.N."/>
            <person name="Hua S.X."/>
        </authorList>
    </citation>
    <scope>NUCLEOTIDE SEQUENCE [LARGE SCALE GENOMIC DNA]</scope>
    <source>
        <strain evidence="10 11">F 1598</strain>
    </source>
</reference>
<comment type="similarity">
    <text evidence="2 7">Belongs to the purine-cytosine permease (2.A.39) family.</text>
</comment>
<evidence type="ECO:0000256" key="3">
    <source>
        <dbReference type="ARBA" id="ARBA00022448"/>
    </source>
</evidence>
<dbReference type="InterPro" id="IPR026030">
    <property type="entry name" value="Pur-cyt_permease_Fcy2/21/22"/>
</dbReference>
<dbReference type="PIRSF" id="PIRSF002744">
    <property type="entry name" value="Pur-cyt_permease"/>
    <property type="match status" value="1"/>
</dbReference>
<feature type="region of interest" description="Disordered" evidence="8">
    <location>
        <begin position="1"/>
        <end position="23"/>
    </location>
</feature>
<feature type="transmembrane region" description="Helical" evidence="9">
    <location>
        <begin position="246"/>
        <end position="264"/>
    </location>
</feature>
<proteinExistence type="inferred from homology"/>
<dbReference type="GO" id="GO:0005886">
    <property type="term" value="C:plasma membrane"/>
    <property type="evidence" value="ECO:0007669"/>
    <property type="project" value="TreeGrafter"/>
</dbReference>
<evidence type="ECO:0000256" key="5">
    <source>
        <dbReference type="ARBA" id="ARBA00022989"/>
    </source>
</evidence>
<dbReference type="STRING" id="765440.A0A0C3AW22"/>
<keyword evidence="11" id="KW-1185">Reference proteome</keyword>
<sequence length="419" mass="45317">MTEKISEHIPTQTTRSDDDSGTSRRQFMSKHKYLLGWVVETHGIAPIPLDQRLDTRLYEMFFVWFSANMNILCFVPGSAGPAFFGLGLRETLVIITLVDIITCAVPAFFAVFGPKLGTRAMVLSRFSWGYFGAVIPSVFNVLSAQGWLIINCIIGGQALASVYESVAWIPNVVTFIVMLAVGGKHLVLMPAPAPVSAAAIISYSSTVASSVISWSTMTPDYGVYHSGEASAYVFLFLEELPLMKPLIVPHFLGAAFTASAPAVPSWNIRFEGSNNIGGLISAVLSPTGGFGKFLTVLVALSTPSACAPSMYTFGTSLIGYWSFAYVAIVIVEHFVFRRGRFDSYNVEDWDQPTRLPLGIAATLAFLCAFGIIIPCMSQAFYRGPIAKAGTGDIGVYTGAAMAIIIYSALRTIEKKLTKV</sequence>
<feature type="transmembrane region" description="Helical" evidence="9">
    <location>
        <begin position="318"/>
        <end position="336"/>
    </location>
</feature>
<dbReference type="HOGENOM" id="CLU_026016_2_1_1"/>
<dbReference type="InterPro" id="IPR001248">
    <property type="entry name" value="Pur-cyt_permease"/>
</dbReference>
<feature type="transmembrane region" description="Helical" evidence="9">
    <location>
        <begin position="61"/>
        <end position="86"/>
    </location>
</feature>
<evidence type="ECO:0000256" key="8">
    <source>
        <dbReference type="SAM" id="MobiDB-lite"/>
    </source>
</evidence>
<protein>
    <submittedName>
        <fullName evidence="10">Uncharacterized protein</fullName>
    </submittedName>
</protein>
<feature type="transmembrane region" description="Helical" evidence="9">
    <location>
        <begin position="393"/>
        <end position="409"/>
    </location>
</feature>
<feature type="transmembrane region" description="Helical" evidence="9">
    <location>
        <begin position="128"/>
        <end position="150"/>
    </location>
</feature>
<evidence type="ECO:0000256" key="7">
    <source>
        <dbReference type="PIRNR" id="PIRNR002744"/>
    </source>
</evidence>
<dbReference type="PANTHER" id="PTHR31806:SF1">
    <property type="entry name" value="PURINE-CYTOSINE PERMEASE FCY2-RELATED"/>
    <property type="match status" value="1"/>
</dbReference>
<dbReference type="AlphaFoldDB" id="A0A0C3AW22"/>
<dbReference type="Proteomes" id="UP000054166">
    <property type="component" value="Unassembled WGS sequence"/>
</dbReference>
<reference evidence="11" key="2">
    <citation type="submission" date="2015-01" db="EMBL/GenBank/DDBJ databases">
        <title>Evolutionary Origins and Diversification of the Mycorrhizal Mutualists.</title>
        <authorList>
            <consortium name="DOE Joint Genome Institute"/>
            <consortium name="Mycorrhizal Genomics Consortium"/>
            <person name="Kohler A."/>
            <person name="Kuo A."/>
            <person name="Nagy L.G."/>
            <person name="Floudas D."/>
            <person name="Copeland A."/>
            <person name="Barry K.W."/>
            <person name="Cichocki N."/>
            <person name="Veneault-Fourrey C."/>
            <person name="LaButti K."/>
            <person name="Lindquist E.A."/>
            <person name="Lipzen A."/>
            <person name="Lundell T."/>
            <person name="Morin E."/>
            <person name="Murat C."/>
            <person name="Riley R."/>
            <person name="Ohm R."/>
            <person name="Sun H."/>
            <person name="Tunlid A."/>
            <person name="Henrissat B."/>
            <person name="Grigoriev I.V."/>
            <person name="Hibbett D.S."/>
            <person name="Martin F."/>
        </authorList>
    </citation>
    <scope>NUCLEOTIDE SEQUENCE [LARGE SCALE GENOMIC DNA]</scope>
    <source>
        <strain evidence="11">F 1598</strain>
    </source>
</reference>
<name>A0A0C3AW22_PILCF</name>
<feature type="transmembrane region" description="Helical" evidence="9">
    <location>
        <begin position="162"/>
        <end position="181"/>
    </location>
</feature>
<keyword evidence="3 7" id="KW-0813">Transport</keyword>
<feature type="transmembrane region" description="Helical" evidence="9">
    <location>
        <begin position="357"/>
        <end position="381"/>
    </location>
</feature>
<dbReference type="GO" id="GO:0022857">
    <property type="term" value="F:transmembrane transporter activity"/>
    <property type="evidence" value="ECO:0007669"/>
    <property type="project" value="InterPro"/>
</dbReference>
<accession>A0A0C3AW22</accession>
<dbReference type="Gene3D" id="1.10.4160.10">
    <property type="entry name" value="Hydantoin permease"/>
    <property type="match status" value="2"/>
</dbReference>
<gene>
    <name evidence="10" type="ORF">PILCRDRAFT_98451</name>
</gene>
<evidence type="ECO:0000313" key="10">
    <source>
        <dbReference type="EMBL" id="KIM78208.1"/>
    </source>
</evidence>
<evidence type="ECO:0000256" key="9">
    <source>
        <dbReference type="SAM" id="Phobius"/>
    </source>
</evidence>
<evidence type="ECO:0000313" key="11">
    <source>
        <dbReference type="Proteomes" id="UP000054166"/>
    </source>
</evidence>
<organism evidence="10 11">
    <name type="scientific">Piloderma croceum (strain F 1598)</name>
    <dbReference type="NCBI Taxonomy" id="765440"/>
    <lineage>
        <taxon>Eukaryota</taxon>
        <taxon>Fungi</taxon>
        <taxon>Dikarya</taxon>
        <taxon>Basidiomycota</taxon>
        <taxon>Agaricomycotina</taxon>
        <taxon>Agaricomycetes</taxon>
        <taxon>Agaricomycetidae</taxon>
        <taxon>Atheliales</taxon>
        <taxon>Atheliaceae</taxon>
        <taxon>Piloderma</taxon>
    </lineage>
</organism>
<evidence type="ECO:0000256" key="6">
    <source>
        <dbReference type="ARBA" id="ARBA00023136"/>
    </source>
</evidence>
<evidence type="ECO:0000256" key="1">
    <source>
        <dbReference type="ARBA" id="ARBA00004141"/>
    </source>
</evidence>
<keyword evidence="4 9" id="KW-0812">Transmembrane</keyword>
<dbReference type="OrthoDB" id="2116389at2759"/>
<feature type="transmembrane region" description="Helical" evidence="9">
    <location>
        <begin position="193"/>
        <end position="214"/>
    </location>
</feature>